<keyword evidence="3" id="KW-1185">Reference proteome</keyword>
<evidence type="ECO:0000313" key="2">
    <source>
        <dbReference type="EMBL" id="MFC3150597.1"/>
    </source>
</evidence>
<sequence>MKIRCFVDSEGHVWTIDANGNSNHPKTIELTQNTVRILGVGGEVLNEYQLWNSLTALALHIEQKWEDYDSPDGISVSLEQVVTEFYHKVYAFEQYMVRESNEPASEIVISGGYARAWLEMFDQYDQDKDEIISID</sequence>
<reference evidence="3" key="1">
    <citation type="journal article" date="2019" name="Int. J. Syst. Evol. Microbiol.">
        <title>The Global Catalogue of Microorganisms (GCM) 10K type strain sequencing project: providing services to taxonomists for standard genome sequencing and annotation.</title>
        <authorList>
            <consortium name="The Broad Institute Genomics Platform"/>
            <consortium name="The Broad Institute Genome Sequencing Center for Infectious Disease"/>
            <person name="Wu L."/>
            <person name="Ma J."/>
        </authorList>
    </citation>
    <scope>NUCLEOTIDE SEQUENCE [LARGE SCALE GENOMIC DNA]</scope>
    <source>
        <strain evidence="3">KCTC 52438</strain>
    </source>
</reference>
<name>A0ABV7HGX4_9GAMM</name>
<accession>A0ABV7HGX4</accession>
<gene>
    <name evidence="2" type="ORF">ACFOEK_06145</name>
</gene>
<evidence type="ECO:0000313" key="3">
    <source>
        <dbReference type="Proteomes" id="UP001595476"/>
    </source>
</evidence>
<dbReference type="PROSITE" id="PS50222">
    <property type="entry name" value="EF_HAND_2"/>
    <property type="match status" value="1"/>
</dbReference>
<evidence type="ECO:0000259" key="1">
    <source>
        <dbReference type="PROSITE" id="PS50222"/>
    </source>
</evidence>
<proteinExistence type="predicted"/>
<protein>
    <recommendedName>
        <fullName evidence="1">EF-hand domain-containing protein</fullName>
    </recommendedName>
</protein>
<dbReference type="Proteomes" id="UP001595476">
    <property type="component" value="Unassembled WGS sequence"/>
</dbReference>
<dbReference type="EMBL" id="JBHRSZ010000002">
    <property type="protein sequence ID" value="MFC3150597.1"/>
    <property type="molecule type" value="Genomic_DNA"/>
</dbReference>
<comment type="caution">
    <text evidence="2">The sequence shown here is derived from an EMBL/GenBank/DDBJ whole genome shotgun (WGS) entry which is preliminary data.</text>
</comment>
<dbReference type="InterPro" id="IPR002048">
    <property type="entry name" value="EF_hand_dom"/>
</dbReference>
<dbReference type="RefSeq" id="WP_386717682.1">
    <property type="nucleotide sequence ID" value="NZ_JBHRSZ010000002.1"/>
</dbReference>
<organism evidence="2 3">
    <name type="scientific">Litoribrevibacter euphylliae</name>
    <dbReference type="NCBI Taxonomy" id="1834034"/>
    <lineage>
        <taxon>Bacteria</taxon>
        <taxon>Pseudomonadati</taxon>
        <taxon>Pseudomonadota</taxon>
        <taxon>Gammaproteobacteria</taxon>
        <taxon>Oceanospirillales</taxon>
        <taxon>Oceanospirillaceae</taxon>
        <taxon>Litoribrevibacter</taxon>
    </lineage>
</organism>
<feature type="domain" description="EF-hand" evidence="1">
    <location>
        <begin position="112"/>
        <end position="135"/>
    </location>
</feature>